<dbReference type="PRINTS" id="PR00463">
    <property type="entry name" value="EP450I"/>
</dbReference>
<keyword evidence="4 7" id="KW-0560">Oxidoreductase</keyword>
<dbReference type="Gene3D" id="1.10.630.10">
    <property type="entry name" value="Cytochrome P450"/>
    <property type="match status" value="1"/>
</dbReference>
<dbReference type="EMBL" id="MU864948">
    <property type="protein sequence ID" value="KAK4464501.1"/>
    <property type="molecule type" value="Genomic_DNA"/>
</dbReference>
<keyword evidence="2 6" id="KW-0349">Heme</keyword>
<keyword evidence="5 6" id="KW-0408">Iron</keyword>
<protein>
    <submittedName>
        <fullName evidence="9">Cytochrome P450</fullName>
    </submittedName>
</protein>
<dbReference type="GO" id="GO:0020037">
    <property type="term" value="F:heme binding"/>
    <property type="evidence" value="ECO:0007669"/>
    <property type="project" value="InterPro"/>
</dbReference>
<evidence type="ECO:0000256" key="3">
    <source>
        <dbReference type="ARBA" id="ARBA00022723"/>
    </source>
</evidence>
<evidence type="ECO:0000313" key="9">
    <source>
        <dbReference type="EMBL" id="KAK4464501.1"/>
    </source>
</evidence>
<dbReference type="PANTHER" id="PTHR24305">
    <property type="entry name" value="CYTOCHROME P450"/>
    <property type="match status" value="1"/>
</dbReference>
<evidence type="ECO:0000256" key="1">
    <source>
        <dbReference type="ARBA" id="ARBA00001971"/>
    </source>
</evidence>
<feature type="binding site" description="axial binding residue" evidence="6">
    <location>
        <position position="446"/>
    </location>
    <ligand>
        <name>heme</name>
        <dbReference type="ChEBI" id="CHEBI:30413"/>
    </ligand>
    <ligandPart>
        <name>Fe</name>
        <dbReference type="ChEBI" id="CHEBI:18248"/>
    </ligandPart>
</feature>
<evidence type="ECO:0000256" key="8">
    <source>
        <dbReference type="SAM" id="SignalP"/>
    </source>
</evidence>
<evidence type="ECO:0000256" key="5">
    <source>
        <dbReference type="ARBA" id="ARBA00023004"/>
    </source>
</evidence>
<dbReference type="SUPFAM" id="SSF48264">
    <property type="entry name" value="Cytochrome P450"/>
    <property type="match status" value="1"/>
</dbReference>
<evidence type="ECO:0000256" key="7">
    <source>
        <dbReference type="RuleBase" id="RU000461"/>
    </source>
</evidence>
<dbReference type="InterPro" id="IPR001128">
    <property type="entry name" value="Cyt_P450"/>
</dbReference>
<name>A0AAV9HUT1_9PEZI</name>
<reference evidence="9" key="2">
    <citation type="submission" date="2023-06" db="EMBL/GenBank/DDBJ databases">
        <authorList>
            <consortium name="Lawrence Berkeley National Laboratory"/>
            <person name="Mondo S.J."/>
            <person name="Hensen N."/>
            <person name="Bonometti L."/>
            <person name="Westerberg I."/>
            <person name="Brannstrom I.O."/>
            <person name="Guillou S."/>
            <person name="Cros-Aarteil S."/>
            <person name="Calhoun S."/>
            <person name="Haridas S."/>
            <person name="Kuo A."/>
            <person name="Pangilinan J."/>
            <person name="Riley R."/>
            <person name="Labutti K."/>
            <person name="Andreopoulos B."/>
            <person name="Lipzen A."/>
            <person name="Chen C."/>
            <person name="Yanf M."/>
            <person name="Daum C."/>
            <person name="Ng V."/>
            <person name="Clum A."/>
            <person name="Steindorff A."/>
            <person name="Ohm R."/>
            <person name="Martin F."/>
            <person name="Silar P."/>
            <person name="Natvig D."/>
            <person name="Lalanne C."/>
            <person name="Gautier V."/>
            <person name="Ament-Velasquez S.L."/>
            <person name="Kruys A."/>
            <person name="Hutchinson M.I."/>
            <person name="Powell A.J."/>
            <person name="Barry K."/>
            <person name="Miller A.N."/>
            <person name="Grigoriev I.V."/>
            <person name="Debuchy R."/>
            <person name="Gladieux P."/>
            <person name="Thoren M.H."/>
            <person name="Johannesson H."/>
        </authorList>
    </citation>
    <scope>NUCLEOTIDE SEQUENCE</scope>
    <source>
        <strain evidence="9">PSN324</strain>
    </source>
</reference>
<feature type="chain" id="PRO_5043395711" evidence="8">
    <location>
        <begin position="20"/>
        <end position="501"/>
    </location>
</feature>
<dbReference type="GO" id="GO:0005506">
    <property type="term" value="F:iron ion binding"/>
    <property type="evidence" value="ECO:0007669"/>
    <property type="project" value="InterPro"/>
</dbReference>
<dbReference type="PANTHER" id="PTHR24305:SF235">
    <property type="entry name" value="CYTOCHROME P450 MONOOXYGENASE APDB-RELATED"/>
    <property type="match status" value="1"/>
</dbReference>
<evidence type="ECO:0000313" key="10">
    <source>
        <dbReference type="Proteomes" id="UP001321749"/>
    </source>
</evidence>
<gene>
    <name evidence="9" type="ORF">QBC42DRAFT_171344</name>
</gene>
<dbReference type="InterPro" id="IPR002401">
    <property type="entry name" value="Cyt_P450_E_grp-I"/>
</dbReference>
<dbReference type="AlphaFoldDB" id="A0AAV9HUT1"/>
<comment type="similarity">
    <text evidence="7">Belongs to the cytochrome P450 family.</text>
</comment>
<keyword evidence="7" id="KW-0503">Monooxygenase</keyword>
<keyword evidence="3 6" id="KW-0479">Metal-binding</keyword>
<dbReference type="PRINTS" id="PR00385">
    <property type="entry name" value="P450"/>
</dbReference>
<dbReference type="InterPro" id="IPR036396">
    <property type="entry name" value="Cyt_P450_sf"/>
</dbReference>
<dbReference type="InterPro" id="IPR017972">
    <property type="entry name" value="Cyt_P450_CS"/>
</dbReference>
<dbReference type="GO" id="GO:0044550">
    <property type="term" value="P:secondary metabolite biosynthetic process"/>
    <property type="evidence" value="ECO:0007669"/>
    <property type="project" value="UniProtKB-ARBA"/>
</dbReference>
<dbReference type="GO" id="GO:0004497">
    <property type="term" value="F:monooxygenase activity"/>
    <property type="evidence" value="ECO:0007669"/>
    <property type="project" value="UniProtKB-KW"/>
</dbReference>
<dbReference type="GO" id="GO:0016705">
    <property type="term" value="F:oxidoreductase activity, acting on paired donors, with incorporation or reduction of molecular oxygen"/>
    <property type="evidence" value="ECO:0007669"/>
    <property type="project" value="InterPro"/>
</dbReference>
<dbReference type="PROSITE" id="PS00086">
    <property type="entry name" value="CYTOCHROME_P450"/>
    <property type="match status" value="1"/>
</dbReference>
<feature type="signal peptide" evidence="8">
    <location>
        <begin position="1"/>
        <end position="19"/>
    </location>
</feature>
<sequence length="501" mass="56840">MAWLILLTGIAIIVWRTPSLKSHANDIISVVINKYLTWKFPAYHVQTGKPIPTCPYRFPNGQGDVGKFLQGRENSEKWEGTYGSVYRIWSGMRPEVVLTRPDHLQTVFKDSDRHSKAANNNSGHLMSQLLGKCVGLISGDEWKTVRTSVEVPFLRKNATDYVPLVVRHIRKHFDELRTAQPEPRLSQGLLDPAEDLKLLPFWVVGEVIYGELSEAQVAELRSLAPVREELFKHVIKGGVSRFAWARFLPTEANRLLTAFRQRWAAFNDGVYERAVAMGTNPPIVGMYELVRQGSMTREHLLHTLDESLYANLDVTTGGISWTIVFLAAYPEYQAKLRDELRDKYGGDAHRYALGSSSLLACCVAESARLKPLAAFSVPQSAPTERVVDGYVIPAGTDFIVDSIGLNVRHPFWGKDAERYRPERFLEKGALEMRYLYWRFGFGPRQCMGKYVADIIIRGLVIHLLENYDLALLGGEKQDQWGRNPEVWIDHPKMLIECVKKA</sequence>
<keyword evidence="8" id="KW-0732">Signal</keyword>
<dbReference type="Pfam" id="PF00067">
    <property type="entry name" value="p450"/>
    <property type="match status" value="1"/>
</dbReference>
<accession>A0AAV9HUT1</accession>
<evidence type="ECO:0000256" key="4">
    <source>
        <dbReference type="ARBA" id="ARBA00023002"/>
    </source>
</evidence>
<organism evidence="9 10">
    <name type="scientific">Cladorrhinum samala</name>
    <dbReference type="NCBI Taxonomy" id="585594"/>
    <lineage>
        <taxon>Eukaryota</taxon>
        <taxon>Fungi</taxon>
        <taxon>Dikarya</taxon>
        <taxon>Ascomycota</taxon>
        <taxon>Pezizomycotina</taxon>
        <taxon>Sordariomycetes</taxon>
        <taxon>Sordariomycetidae</taxon>
        <taxon>Sordariales</taxon>
        <taxon>Podosporaceae</taxon>
        <taxon>Cladorrhinum</taxon>
    </lineage>
</organism>
<dbReference type="Proteomes" id="UP001321749">
    <property type="component" value="Unassembled WGS sequence"/>
</dbReference>
<keyword evidence="10" id="KW-1185">Reference proteome</keyword>
<comment type="caution">
    <text evidence="9">The sequence shown here is derived from an EMBL/GenBank/DDBJ whole genome shotgun (WGS) entry which is preliminary data.</text>
</comment>
<comment type="cofactor">
    <cofactor evidence="1 6">
        <name>heme</name>
        <dbReference type="ChEBI" id="CHEBI:30413"/>
    </cofactor>
</comment>
<proteinExistence type="inferred from homology"/>
<dbReference type="CDD" id="cd20615">
    <property type="entry name" value="CYP_GliC-like"/>
    <property type="match status" value="1"/>
</dbReference>
<dbReference type="InterPro" id="IPR050121">
    <property type="entry name" value="Cytochrome_P450_monoxygenase"/>
</dbReference>
<evidence type="ECO:0000256" key="6">
    <source>
        <dbReference type="PIRSR" id="PIRSR602401-1"/>
    </source>
</evidence>
<evidence type="ECO:0000256" key="2">
    <source>
        <dbReference type="ARBA" id="ARBA00022617"/>
    </source>
</evidence>
<reference evidence="9" key="1">
    <citation type="journal article" date="2023" name="Mol. Phylogenet. Evol.">
        <title>Genome-scale phylogeny and comparative genomics of the fungal order Sordariales.</title>
        <authorList>
            <person name="Hensen N."/>
            <person name="Bonometti L."/>
            <person name="Westerberg I."/>
            <person name="Brannstrom I.O."/>
            <person name="Guillou S."/>
            <person name="Cros-Aarteil S."/>
            <person name="Calhoun S."/>
            <person name="Haridas S."/>
            <person name="Kuo A."/>
            <person name="Mondo S."/>
            <person name="Pangilinan J."/>
            <person name="Riley R."/>
            <person name="LaButti K."/>
            <person name="Andreopoulos B."/>
            <person name="Lipzen A."/>
            <person name="Chen C."/>
            <person name="Yan M."/>
            <person name="Daum C."/>
            <person name="Ng V."/>
            <person name="Clum A."/>
            <person name="Steindorff A."/>
            <person name="Ohm R.A."/>
            <person name="Martin F."/>
            <person name="Silar P."/>
            <person name="Natvig D.O."/>
            <person name="Lalanne C."/>
            <person name="Gautier V."/>
            <person name="Ament-Velasquez S.L."/>
            <person name="Kruys A."/>
            <person name="Hutchinson M.I."/>
            <person name="Powell A.J."/>
            <person name="Barry K."/>
            <person name="Miller A.N."/>
            <person name="Grigoriev I.V."/>
            <person name="Debuchy R."/>
            <person name="Gladieux P."/>
            <person name="Hiltunen Thoren M."/>
            <person name="Johannesson H."/>
        </authorList>
    </citation>
    <scope>NUCLEOTIDE SEQUENCE</scope>
    <source>
        <strain evidence="9">PSN324</strain>
    </source>
</reference>